<feature type="domain" description="RNase H type-1" evidence="1">
    <location>
        <begin position="5"/>
        <end position="114"/>
    </location>
</feature>
<dbReference type="Pfam" id="PF13456">
    <property type="entry name" value="RVT_3"/>
    <property type="match status" value="1"/>
</dbReference>
<comment type="caution">
    <text evidence="2">The sequence shown here is derived from an EMBL/GenBank/DDBJ whole genome shotgun (WGS) entry which is preliminary data.</text>
</comment>
<keyword evidence="3" id="KW-1185">Reference proteome</keyword>
<dbReference type="InterPro" id="IPR012337">
    <property type="entry name" value="RNaseH-like_sf"/>
</dbReference>
<dbReference type="InterPro" id="IPR002156">
    <property type="entry name" value="RNaseH_domain"/>
</dbReference>
<organism evidence="2 3">
    <name type="scientific">Rehmannia glutinosa</name>
    <name type="common">Chinese foxglove</name>
    <dbReference type="NCBI Taxonomy" id="99300"/>
    <lineage>
        <taxon>Eukaryota</taxon>
        <taxon>Viridiplantae</taxon>
        <taxon>Streptophyta</taxon>
        <taxon>Embryophyta</taxon>
        <taxon>Tracheophyta</taxon>
        <taxon>Spermatophyta</taxon>
        <taxon>Magnoliopsida</taxon>
        <taxon>eudicotyledons</taxon>
        <taxon>Gunneridae</taxon>
        <taxon>Pentapetalae</taxon>
        <taxon>asterids</taxon>
        <taxon>lamiids</taxon>
        <taxon>Lamiales</taxon>
        <taxon>Orobanchaceae</taxon>
        <taxon>Rehmannieae</taxon>
        <taxon>Rehmannia</taxon>
    </lineage>
</organism>
<evidence type="ECO:0000313" key="3">
    <source>
        <dbReference type="Proteomes" id="UP001318860"/>
    </source>
</evidence>
<gene>
    <name evidence="2" type="ORF">DH2020_033781</name>
</gene>
<dbReference type="Proteomes" id="UP001318860">
    <property type="component" value="Unassembled WGS sequence"/>
</dbReference>
<dbReference type="PANTHER" id="PTHR47074">
    <property type="entry name" value="BNAC02G40300D PROTEIN"/>
    <property type="match status" value="1"/>
</dbReference>
<reference evidence="2 3" key="1">
    <citation type="journal article" date="2021" name="Comput. Struct. Biotechnol. J.">
        <title>De novo genome assembly of the potent medicinal plant Rehmannia glutinosa using nanopore technology.</title>
        <authorList>
            <person name="Ma L."/>
            <person name="Dong C."/>
            <person name="Song C."/>
            <person name="Wang X."/>
            <person name="Zheng X."/>
            <person name="Niu Y."/>
            <person name="Chen S."/>
            <person name="Feng W."/>
        </authorList>
    </citation>
    <scope>NUCLEOTIDE SEQUENCE [LARGE SCALE GENOMIC DNA]</scope>
    <source>
        <strain evidence="2">DH-2019</strain>
    </source>
</reference>
<dbReference type="InterPro" id="IPR052929">
    <property type="entry name" value="RNase_H-like_EbsB-rel"/>
</dbReference>
<dbReference type="Gene3D" id="3.30.420.10">
    <property type="entry name" value="Ribonuclease H-like superfamily/Ribonuclease H"/>
    <property type="match status" value="1"/>
</dbReference>
<dbReference type="EMBL" id="JABTTQ020001258">
    <property type="protein sequence ID" value="KAK6132481.1"/>
    <property type="molecule type" value="Genomic_DNA"/>
</dbReference>
<name>A0ABR0VDS0_REHGL</name>
<accession>A0ABR0VDS0</accession>
<protein>
    <recommendedName>
        <fullName evidence="1">RNase H type-1 domain-containing protein</fullName>
    </recommendedName>
</protein>
<dbReference type="PANTHER" id="PTHR47074:SF11">
    <property type="entry name" value="REVERSE TRANSCRIPTASE-LIKE PROTEIN"/>
    <property type="match status" value="1"/>
</dbReference>
<sequence length="143" mass="15925">MVVPGFAMLAMLPEGRFLADIRKVCVGIADPSLVEAMGVREALSWLKEKYQHVTVTVETNSFSVIKAIRGSSPNTSYFSDVIDDYLVMLKDLPLFSCIFVRRSMNRVAHTLAKATDFAPGVVYWEESPPSYFISVQFATVGHE</sequence>
<proteinExistence type="predicted"/>
<evidence type="ECO:0000313" key="2">
    <source>
        <dbReference type="EMBL" id="KAK6132481.1"/>
    </source>
</evidence>
<dbReference type="CDD" id="cd06222">
    <property type="entry name" value="RNase_H_like"/>
    <property type="match status" value="1"/>
</dbReference>
<dbReference type="InterPro" id="IPR044730">
    <property type="entry name" value="RNase_H-like_dom_plant"/>
</dbReference>
<evidence type="ECO:0000259" key="1">
    <source>
        <dbReference type="Pfam" id="PF13456"/>
    </source>
</evidence>
<dbReference type="SUPFAM" id="SSF53098">
    <property type="entry name" value="Ribonuclease H-like"/>
    <property type="match status" value="1"/>
</dbReference>
<dbReference type="InterPro" id="IPR036397">
    <property type="entry name" value="RNaseH_sf"/>
</dbReference>